<feature type="domain" description="Aminoglycoside phosphotransferase" evidence="1">
    <location>
        <begin position="7"/>
        <end position="188"/>
    </location>
</feature>
<evidence type="ECO:0000313" key="2">
    <source>
        <dbReference type="EMBL" id="GLQ57187.1"/>
    </source>
</evidence>
<organism evidence="2 3">
    <name type="scientific">Devosia nitrariae</name>
    <dbReference type="NCBI Taxonomy" id="2071872"/>
    <lineage>
        <taxon>Bacteria</taxon>
        <taxon>Pseudomonadati</taxon>
        <taxon>Pseudomonadota</taxon>
        <taxon>Alphaproteobacteria</taxon>
        <taxon>Hyphomicrobiales</taxon>
        <taxon>Devosiaceae</taxon>
        <taxon>Devosia</taxon>
    </lineage>
</organism>
<protein>
    <submittedName>
        <fullName evidence="2">Trifolitoxin immunity domain-containing protein</fullName>
    </submittedName>
</protein>
<dbReference type="Pfam" id="PF01636">
    <property type="entry name" value="APH"/>
    <property type="match status" value="1"/>
</dbReference>
<dbReference type="EMBL" id="BSNS01000023">
    <property type="protein sequence ID" value="GLQ57187.1"/>
    <property type="molecule type" value="Genomic_DNA"/>
</dbReference>
<evidence type="ECO:0000313" key="3">
    <source>
        <dbReference type="Proteomes" id="UP001156691"/>
    </source>
</evidence>
<dbReference type="Gene3D" id="3.90.1200.10">
    <property type="match status" value="1"/>
</dbReference>
<comment type="caution">
    <text evidence="2">The sequence shown here is derived from an EMBL/GenBank/DDBJ whole genome shotgun (WGS) entry which is preliminary data.</text>
</comment>
<evidence type="ECO:0000259" key="1">
    <source>
        <dbReference type="Pfam" id="PF01636"/>
    </source>
</evidence>
<dbReference type="SUPFAM" id="SSF56112">
    <property type="entry name" value="Protein kinase-like (PK-like)"/>
    <property type="match status" value="1"/>
</dbReference>
<reference evidence="3" key="1">
    <citation type="journal article" date="2019" name="Int. J. Syst. Evol. Microbiol.">
        <title>The Global Catalogue of Microorganisms (GCM) 10K type strain sequencing project: providing services to taxonomists for standard genome sequencing and annotation.</title>
        <authorList>
            <consortium name="The Broad Institute Genomics Platform"/>
            <consortium name="The Broad Institute Genome Sequencing Center for Infectious Disease"/>
            <person name="Wu L."/>
            <person name="Ma J."/>
        </authorList>
    </citation>
    <scope>NUCLEOTIDE SEQUENCE [LARGE SCALE GENOMIC DNA]</scope>
    <source>
        <strain evidence="3">NBRC 112416</strain>
    </source>
</reference>
<gene>
    <name evidence="2" type="ORF">GCM10010862_44460</name>
</gene>
<proteinExistence type="predicted"/>
<name>A0ABQ5WBH0_9HYPH</name>
<dbReference type="InterPro" id="IPR002575">
    <property type="entry name" value="Aminoglycoside_PTrfase"/>
</dbReference>
<sequence>MDEAEIPLEGGADSRVVRVGETVRRDARSWSHAVLDLLRHVERQGFAGAPRALGFDDQGREVLSYIEGEVGQGAGFIPDEGGRFDLRLPDYVWRDDVLVHLGTLIRAYHDAAASFPWAGRAWRLEPRLPVETICHNDLTPWNTVFRDGLPVAFIDWDAAAPGPRAADLGFVAWRWVPFWRDAKCRAHGLPTGVGEKARRFRLLLDAYGCEPDVGVVEAGIARMRHLQDHMWKLVADGSEWEVELARRGVLDEGAQEIAWVEEHAGELIFR</sequence>
<dbReference type="Proteomes" id="UP001156691">
    <property type="component" value="Unassembled WGS sequence"/>
</dbReference>
<keyword evidence="3" id="KW-1185">Reference proteome</keyword>
<dbReference type="InterPro" id="IPR011009">
    <property type="entry name" value="Kinase-like_dom_sf"/>
</dbReference>
<dbReference type="RefSeq" id="WP_284342584.1">
    <property type="nucleotide sequence ID" value="NZ_BSNS01000023.1"/>
</dbReference>
<accession>A0ABQ5WBH0</accession>